<dbReference type="RefSeq" id="WP_275226666.1">
    <property type="nucleotide sequence ID" value="NZ_JARESE010000006.1"/>
</dbReference>
<organism evidence="2 3">
    <name type="scientific">Novosphingobium album</name>
    <name type="common">ex Liu et al. 2023</name>
    <dbReference type="NCBI Taxonomy" id="3031130"/>
    <lineage>
        <taxon>Bacteria</taxon>
        <taxon>Pseudomonadati</taxon>
        <taxon>Pseudomonadota</taxon>
        <taxon>Alphaproteobacteria</taxon>
        <taxon>Sphingomonadales</taxon>
        <taxon>Sphingomonadaceae</taxon>
        <taxon>Novosphingobium</taxon>
    </lineage>
</organism>
<dbReference type="Proteomes" id="UP001216253">
    <property type="component" value="Unassembled WGS sequence"/>
</dbReference>
<dbReference type="EMBL" id="JARESE010000006">
    <property type="protein sequence ID" value="MDE8650586.1"/>
    <property type="molecule type" value="Genomic_DNA"/>
</dbReference>
<name>A0ABT5WKL9_9SPHN</name>
<proteinExistence type="predicted"/>
<evidence type="ECO:0000313" key="3">
    <source>
        <dbReference type="Proteomes" id="UP001216253"/>
    </source>
</evidence>
<evidence type="ECO:0000313" key="2">
    <source>
        <dbReference type="EMBL" id="MDE8650586.1"/>
    </source>
</evidence>
<feature type="region of interest" description="Disordered" evidence="1">
    <location>
        <begin position="1"/>
        <end position="51"/>
    </location>
</feature>
<gene>
    <name evidence="2" type="ORF">PYV00_02505</name>
</gene>
<evidence type="ECO:0000256" key="1">
    <source>
        <dbReference type="SAM" id="MobiDB-lite"/>
    </source>
</evidence>
<keyword evidence="3" id="KW-1185">Reference proteome</keyword>
<sequence length="51" mass="5363">MVDMAGRAFGATQRLANGPGGARGAALGKKVTRGTQMVNRRRHGGAVSRRR</sequence>
<feature type="compositionally biased region" description="Basic residues" evidence="1">
    <location>
        <begin position="39"/>
        <end position="51"/>
    </location>
</feature>
<accession>A0ABT5WKL9</accession>
<reference evidence="2 3" key="1">
    <citation type="submission" date="2023-03" db="EMBL/GenBank/DDBJ databases">
        <title>NovoSphingobium album sp. nov. isolated from polycyclic aromatic hydrocarbons- and heavy-metal polluted soil.</title>
        <authorList>
            <person name="Liu Z."/>
            <person name="Wang K."/>
        </authorList>
    </citation>
    <scope>NUCLEOTIDE SEQUENCE [LARGE SCALE GENOMIC DNA]</scope>
    <source>
        <strain evidence="2 3">H3SJ31-1</strain>
    </source>
</reference>
<protein>
    <submittedName>
        <fullName evidence="2">Uncharacterized protein</fullName>
    </submittedName>
</protein>
<comment type="caution">
    <text evidence="2">The sequence shown here is derived from an EMBL/GenBank/DDBJ whole genome shotgun (WGS) entry which is preliminary data.</text>
</comment>